<dbReference type="PANTHER" id="PTHR36766:SF44">
    <property type="entry name" value="NBS-CODING RESISTANCE GENE ANALOG"/>
    <property type="match status" value="1"/>
</dbReference>
<dbReference type="PANTHER" id="PTHR36766">
    <property type="entry name" value="PLANT BROAD-SPECTRUM MILDEW RESISTANCE PROTEIN RPW8"/>
    <property type="match status" value="1"/>
</dbReference>
<gene>
    <name evidence="10" type="ORF">DH2020_015738</name>
</gene>
<keyword evidence="11" id="KW-1185">Reference proteome</keyword>
<comment type="similarity">
    <text evidence="1">Belongs to the disease resistance NB-LRR family.</text>
</comment>
<evidence type="ECO:0000259" key="7">
    <source>
        <dbReference type="Pfam" id="PF00931"/>
    </source>
</evidence>
<dbReference type="Pfam" id="PF18052">
    <property type="entry name" value="Rx_N"/>
    <property type="match status" value="1"/>
</dbReference>
<dbReference type="InterPro" id="IPR042197">
    <property type="entry name" value="Apaf_helical"/>
</dbReference>
<dbReference type="InterPro" id="IPR002182">
    <property type="entry name" value="NB-ARC"/>
</dbReference>
<comment type="caution">
    <text evidence="10">The sequence shown here is derived from an EMBL/GenBank/DDBJ whole genome shotgun (WGS) entry which is preliminary data.</text>
</comment>
<dbReference type="InterPro" id="IPR058922">
    <property type="entry name" value="WHD_DRP"/>
</dbReference>
<feature type="domain" description="Disease resistance N-terminal" evidence="8">
    <location>
        <begin position="245"/>
        <end position="320"/>
    </location>
</feature>
<dbReference type="PRINTS" id="PR00364">
    <property type="entry name" value="DISEASERSIST"/>
</dbReference>
<dbReference type="Gene3D" id="1.10.8.430">
    <property type="entry name" value="Helical domain of apoptotic protease-activating factors"/>
    <property type="match status" value="1"/>
</dbReference>
<evidence type="ECO:0000313" key="11">
    <source>
        <dbReference type="Proteomes" id="UP001318860"/>
    </source>
</evidence>
<evidence type="ECO:0000259" key="8">
    <source>
        <dbReference type="Pfam" id="PF18052"/>
    </source>
</evidence>
<protein>
    <recommendedName>
        <fullName evidence="12">NB-ARC domain-containing protein</fullName>
    </recommendedName>
</protein>
<keyword evidence="4" id="KW-0547">Nucleotide-binding</keyword>
<dbReference type="Proteomes" id="UP001318860">
    <property type="component" value="Unassembled WGS sequence"/>
</dbReference>
<dbReference type="InterPro" id="IPR038005">
    <property type="entry name" value="RX-like_CC"/>
</dbReference>
<dbReference type="InterPro" id="IPR036388">
    <property type="entry name" value="WH-like_DNA-bd_sf"/>
</dbReference>
<evidence type="ECO:0000256" key="3">
    <source>
        <dbReference type="ARBA" id="ARBA00022737"/>
    </source>
</evidence>
<reference evidence="10 11" key="1">
    <citation type="journal article" date="2021" name="Comput. Struct. Biotechnol. J.">
        <title>De novo genome assembly of the potent medicinal plant Rehmannia glutinosa using nanopore technology.</title>
        <authorList>
            <person name="Ma L."/>
            <person name="Dong C."/>
            <person name="Song C."/>
            <person name="Wang X."/>
            <person name="Zheng X."/>
            <person name="Niu Y."/>
            <person name="Chen S."/>
            <person name="Feng W."/>
        </authorList>
    </citation>
    <scope>NUCLEOTIDE SEQUENCE [LARGE SCALE GENOMIC DNA]</scope>
    <source>
        <strain evidence="10">DH-2019</strain>
    </source>
</reference>
<dbReference type="InterPro" id="IPR027417">
    <property type="entry name" value="P-loop_NTPase"/>
</dbReference>
<dbReference type="Gene3D" id="1.20.5.4130">
    <property type="match status" value="1"/>
</dbReference>
<dbReference type="Gene3D" id="3.40.50.300">
    <property type="entry name" value="P-loop containing nucleotide triphosphate hydrolases"/>
    <property type="match status" value="1"/>
</dbReference>
<evidence type="ECO:0000256" key="1">
    <source>
        <dbReference type="ARBA" id="ARBA00008894"/>
    </source>
</evidence>
<dbReference type="CDD" id="cd14798">
    <property type="entry name" value="RX-CC_like"/>
    <property type="match status" value="1"/>
</dbReference>
<evidence type="ECO:0008006" key="12">
    <source>
        <dbReference type="Google" id="ProtNLM"/>
    </source>
</evidence>
<evidence type="ECO:0000256" key="4">
    <source>
        <dbReference type="ARBA" id="ARBA00022741"/>
    </source>
</evidence>
<keyword evidence="6" id="KW-0067">ATP-binding</keyword>
<keyword evidence="5" id="KW-0611">Plant defense</keyword>
<organism evidence="10 11">
    <name type="scientific">Rehmannia glutinosa</name>
    <name type="common">Chinese foxglove</name>
    <dbReference type="NCBI Taxonomy" id="99300"/>
    <lineage>
        <taxon>Eukaryota</taxon>
        <taxon>Viridiplantae</taxon>
        <taxon>Streptophyta</taxon>
        <taxon>Embryophyta</taxon>
        <taxon>Tracheophyta</taxon>
        <taxon>Spermatophyta</taxon>
        <taxon>Magnoliopsida</taxon>
        <taxon>eudicotyledons</taxon>
        <taxon>Gunneridae</taxon>
        <taxon>Pentapetalae</taxon>
        <taxon>asterids</taxon>
        <taxon>lamiids</taxon>
        <taxon>Lamiales</taxon>
        <taxon>Orobanchaceae</taxon>
        <taxon>Rehmannieae</taxon>
        <taxon>Rehmannia</taxon>
    </lineage>
</organism>
<accession>A0ABR0WV27</accession>
<feature type="domain" description="NB-ARC" evidence="7">
    <location>
        <begin position="389"/>
        <end position="555"/>
    </location>
</feature>
<dbReference type="Pfam" id="PF23559">
    <property type="entry name" value="WHD_DRP"/>
    <property type="match status" value="1"/>
</dbReference>
<name>A0ABR0WV27_REHGL</name>
<dbReference type="InterPro" id="IPR041118">
    <property type="entry name" value="Rx_N"/>
</dbReference>
<sequence>MGNKASSSEKNLSEICQEIIEWNSRPYWTQEKADIPWTKPHLSALVDYVLKLEGISISQFTTRSNIAEDWHPKFEPQNHRKIAKMVATFTQDLRKLFEMPKLQQSSDKKNEVVAAFINFLLQLLYHRTGCMNSFADRIDSLEKDLRFLVTVLGDTPFLGTAELEQVHNLLAEFEAVANDAGSLVYHIVFLRVRLFKSVRIKKASDALLKRIDFLKVSIGQFLDQLPFISNAAMTPKTVSVNSLIIDSLLDDLENLMSQEGDLTVHVKDQIEILIQELTLSQSLFKAIKVPPHSEIKELDESVGQISDVAYEAEYLVNSFLAGDVPHWYLTTRLIHIIHKIKTLLQQLKTNYDIGALRVTQDFSAQLSLQPKKIFEVDDITVGFEENATYILDQLAGGTEHLQIISIIGMPGIGKTTFAKKIYNHPLVNYRFDRSSWCVVSQTYQRKRLLIDILLLSSKGDVNKNRIFEMEEENLIEHIYKSLKGRRYLVVMDDIWDSNLWIDLWKCFPDDENGSRILFTSRDKYVAPPNTKIYPLPFLSNDQCWELLKQKVFRDEPCPPQLLSIGKEIATNCHGLPLALVIIAGILSTMDNKKSAWKNVGDIFRRQGNSSEEVDEVWIAEGFIRKEEKKSADIVAEEYLMELIDKSLVMVVERRWDGGVKACVVHDLLLDLCLKISEEANFLKLVDE</sequence>
<dbReference type="EMBL" id="JABTTQ020000008">
    <property type="protein sequence ID" value="KAK6150806.1"/>
    <property type="molecule type" value="Genomic_DNA"/>
</dbReference>
<evidence type="ECO:0000313" key="10">
    <source>
        <dbReference type="EMBL" id="KAK6150806.1"/>
    </source>
</evidence>
<evidence type="ECO:0000259" key="9">
    <source>
        <dbReference type="Pfam" id="PF23559"/>
    </source>
</evidence>
<keyword evidence="2" id="KW-0433">Leucine-rich repeat</keyword>
<evidence type="ECO:0000256" key="2">
    <source>
        <dbReference type="ARBA" id="ARBA00022614"/>
    </source>
</evidence>
<evidence type="ECO:0000256" key="5">
    <source>
        <dbReference type="ARBA" id="ARBA00022821"/>
    </source>
</evidence>
<keyword evidence="3" id="KW-0677">Repeat</keyword>
<dbReference type="SUPFAM" id="SSF52540">
    <property type="entry name" value="P-loop containing nucleoside triphosphate hydrolases"/>
    <property type="match status" value="1"/>
</dbReference>
<evidence type="ECO:0000256" key="6">
    <source>
        <dbReference type="ARBA" id="ARBA00022840"/>
    </source>
</evidence>
<dbReference type="Pfam" id="PF00931">
    <property type="entry name" value="NB-ARC"/>
    <property type="match status" value="1"/>
</dbReference>
<dbReference type="Gene3D" id="1.10.10.10">
    <property type="entry name" value="Winged helix-like DNA-binding domain superfamily/Winged helix DNA-binding domain"/>
    <property type="match status" value="1"/>
</dbReference>
<feature type="domain" description="Disease resistance protein winged helix" evidence="9">
    <location>
        <begin position="611"/>
        <end position="672"/>
    </location>
</feature>
<proteinExistence type="inferred from homology"/>